<keyword evidence="7 8" id="KW-0539">Nucleus</keyword>
<dbReference type="CDD" id="cd00877">
    <property type="entry name" value="Ran"/>
    <property type="match status" value="1"/>
</dbReference>
<evidence type="ECO:0000256" key="6">
    <source>
        <dbReference type="ARBA" id="ARBA00023134"/>
    </source>
</evidence>
<evidence type="ECO:0000256" key="5">
    <source>
        <dbReference type="ARBA" id="ARBA00022927"/>
    </source>
</evidence>
<protein>
    <recommendedName>
        <fullName evidence="8">GTP-binding nuclear protein</fullName>
    </recommendedName>
</protein>
<dbReference type="GO" id="GO:0005737">
    <property type="term" value="C:cytoplasm"/>
    <property type="evidence" value="ECO:0007669"/>
    <property type="project" value="TreeGrafter"/>
</dbReference>
<gene>
    <name evidence="9" type="ORF">OEA41_007066</name>
</gene>
<dbReference type="SUPFAM" id="SSF52540">
    <property type="entry name" value="P-loop containing nucleoside triphosphate hydrolases"/>
    <property type="match status" value="1"/>
</dbReference>
<comment type="function">
    <text evidence="8">GTP-binding protein involved in nucleocytoplasmic transport. Required for the import of protein into the nucleus and also for RNA export. Involved in chromatin condensation and control of cell cycle.</text>
</comment>
<dbReference type="AlphaFoldDB" id="A0AAD9Z948"/>
<evidence type="ECO:0000256" key="7">
    <source>
        <dbReference type="ARBA" id="ARBA00023242"/>
    </source>
</evidence>
<dbReference type="NCBIfam" id="TIGR00231">
    <property type="entry name" value="small_GTP"/>
    <property type="match status" value="1"/>
</dbReference>
<dbReference type="GO" id="GO:0003924">
    <property type="term" value="F:GTPase activity"/>
    <property type="evidence" value="ECO:0007669"/>
    <property type="project" value="InterPro"/>
</dbReference>
<dbReference type="GO" id="GO:0000054">
    <property type="term" value="P:ribosomal subunit export from nucleus"/>
    <property type="evidence" value="ECO:0007669"/>
    <property type="project" value="TreeGrafter"/>
</dbReference>
<dbReference type="SMART" id="SM00173">
    <property type="entry name" value="RAS"/>
    <property type="match status" value="1"/>
</dbReference>
<proteinExistence type="inferred from homology"/>
<keyword evidence="3 8" id="KW-0813">Transport</keyword>
<dbReference type="SMART" id="SM00176">
    <property type="entry name" value="RAN"/>
    <property type="match status" value="1"/>
</dbReference>
<evidence type="ECO:0000256" key="8">
    <source>
        <dbReference type="RuleBase" id="RU363057"/>
    </source>
</evidence>
<name>A0AAD9Z948_9LECA</name>
<dbReference type="Proteomes" id="UP001276659">
    <property type="component" value="Unassembled WGS sequence"/>
</dbReference>
<evidence type="ECO:0000313" key="9">
    <source>
        <dbReference type="EMBL" id="KAK3173734.1"/>
    </source>
</evidence>
<dbReference type="PROSITE" id="PS51418">
    <property type="entry name" value="RAN"/>
    <property type="match status" value="1"/>
</dbReference>
<dbReference type="InterPro" id="IPR002041">
    <property type="entry name" value="Ran_GTPase"/>
</dbReference>
<keyword evidence="5 8" id="KW-0653">Protein transport</keyword>
<dbReference type="PROSITE" id="PS51421">
    <property type="entry name" value="RAS"/>
    <property type="match status" value="1"/>
</dbReference>
<dbReference type="GO" id="GO:0005634">
    <property type="term" value="C:nucleus"/>
    <property type="evidence" value="ECO:0007669"/>
    <property type="project" value="UniProtKB-SubCell"/>
</dbReference>
<evidence type="ECO:0000256" key="3">
    <source>
        <dbReference type="ARBA" id="ARBA00022448"/>
    </source>
</evidence>
<dbReference type="Gene3D" id="3.40.50.300">
    <property type="entry name" value="P-loop containing nucleotide triphosphate hydrolases"/>
    <property type="match status" value="1"/>
</dbReference>
<comment type="similarity">
    <text evidence="2 8">Belongs to the small GTPase superfamily. Ran family.</text>
</comment>
<accession>A0AAD9Z948</accession>
<sequence length="364" mass="40950">MAEAAHAPPTFKLVLVGDGGTGKTTFVKRHLTGEFEKKYIATLGVEVHPLAFTTNYGGIQFDVWDTAGQEKFGGLRDGYYINGQCGIIMFDVTSRITYKNVPNWHRDLVRVCEQVPIVLCGNKVDVKERKVKAKTITFHRKKNLQYYDISAKSNYNFEKPFLWLARKLVGNPALEFVAGIALAPPTVEVDAKLLEQYNKEMEDAAQQPLPDEDDPDFKVRDVIEVNKVQNVIEVTGPAGEKLKVSFQRTIRVPDYDGDSELPPSMGAFPLYDVADYKGKLPNAMSVKEGLFFPMYQREAMWINFESSDRFAVQVHVGGVNAISGEPMIEDEATMLRCLSLIEEKESIQNYVVTPDQPPEIYFCS</sequence>
<dbReference type="GO" id="GO:0005525">
    <property type="term" value="F:GTP binding"/>
    <property type="evidence" value="ECO:0007669"/>
    <property type="project" value="UniProtKB-KW"/>
</dbReference>
<comment type="subcellular location">
    <subcellularLocation>
        <location evidence="1 8">Nucleus</location>
    </subcellularLocation>
</comment>
<organism evidence="9 10">
    <name type="scientific">Lepraria neglecta</name>
    <dbReference type="NCBI Taxonomy" id="209136"/>
    <lineage>
        <taxon>Eukaryota</taxon>
        <taxon>Fungi</taxon>
        <taxon>Dikarya</taxon>
        <taxon>Ascomycota</taxon>
        <taxon>Pezizomycotina</taxon>
        <taxon>Lecanoromycetes</taxon>
        <taxon>OSLEUM clade</taxon>
        <taxon>Lecanoromycetidae</taxon>
        <taxon>Lecanorales</taxon>
        <taxon>Lecanorineae</taxon>
        <taxon>Stereocaulaceae</taxon>
        <taxon>Lepraria</taxon>
    </lineage>
</organism>
<evidence type="ECO:0000256" key="4">
    <source>
        <dbReference type="ARBA" id="ARBA00022741"/>
    </source>
</evidence>
<dbReference type="Pfam" id="PF00071">
    <property type="entry name" value="Ras"/>
    <property type="match status" value="1"/>
</dbReference>
<evidence type="ECO:0000313" key="10">
    <source>
        <dbReference type="Proteomes" id="UP001276659"/>
    </source>
</evidence>
<evidence type="ECO:0000256" key="1">
    <source>
        <dbReference type="ARBA" id="ARBA00004123"/>
    </source>
</evidence>
<dbReference type="EMBL" id="JASNWA010000007">
    <property type="protein sequence ID" value="KAK3173734.1"/>
    <property type="molecule type" value="Genomic_DNA"/>
</dbReference>
<dbReference type="FunFam" id="3.40.50.300:FF:000131">
    <property type="entry name" value="GTP-binding nuclear protein Ran"/>
    <property type="match status" value="1"/>
</dbReference>
<dbReference type="InterPro" id="IPR001806">
    <property type="entry name" value="Small_GTPase"/>
</dbReference>
<dbReference type="SMART" id="SM00174">
    <property type="entry name" value="RHO"/>
    <property type="match status" value="1"/>
</dbReference>
<dbReference type="PRINTS" id="PR00627">
    <property type="entry name" value="GTPRANTC4"/>
</dbReference>
<dbReference type="PANTHER" id="PTHR24071">
    <property type="entry name" value="RAN GTPASE"/>
    <property type="match status" value="1"/>
</dbReference>
<evidence type="ECO:0000256" key="2">
    <source>
        <dbReference type="ARBA" id="ARBA00008028"/>
    </source>
</evidence>
<dbReference type="InterPro" id="IPR027417">
    <property type="entry name" value="P-loop_NTPase"/>
</dbReference>
<keyword evidence="4 8" id="KW-0547">Nucleotide-binding</keyword>
<dbReference type="PANTHER" id="PTHR24071:SF0">
    <property type="entry name" value="GTP-BINDING NUCLEAR PROTEIN RAN"/>
    <property type="match status" value="1"/>
</dbReference>
<keyword evidence="10" id="KW-1185">Reference proteome</keyword>
<comment type="caution">
    <text evidence="9">The sequence shown here is derived from an EMBL/GenBank/DDBJ whole genome shotgun (WGS) entry which is preliminary data.</text>
</comment>
<keyword evidence="6 8" id="KW-0342">GTP-binding</keyword>
<dbReference type="PROSITE" id="PS51419">
    <property type="entry name" value="RAB"/>
    <property type="match status" value="1"/>
</dbReference>
<dbReference type="InterPro" id="IPR005225">
    <property type="entry name" value="Small_GTP-bd"/>
</dbReference>
<dbReference type="GO" id="GO:0006606">
    <property type="term" value="P:protein import into nucleus"/>
    <property type="evidence" value="ECO:0007669"/>
    <property type="project" value="TreeGrafter"/>
</dbReference>
<dbReference type="SMART" id="SM00175">
    <property type="entry name" value="RAB"/>
    <property type="match status" value="1"/>
</dbReference>
<reference evidence="9" key="1">
    <citation type="submission" date="2022-11" db="EMBL/GenBank/DDBJ databases">
        <title>Chromosomal genome sequence assembly and mating type (MAT) locus characterization of the leprose asexual lichenized fungus Lepraria neglecta (Nyl.) Erichsen.</title>
        <authorList>
            <person name="Allen J.L."/>
            <person name="Pfeffer B."/>
        </authorList>
    </citation>
    <scope>NUCLEOTIDE SEQUENCE</scope>
    <source>
        <strain evidence="9">Allen 5258</strain>
    </source>
</reference>